<dbReference type="GeneID" id="42006249"/>
<feature type="transmembrane region" description="Helical" evidence="6">
    <location>
        <begin position="226"/>
        <end position="246"/>
    </location>
</feature>
<dbReference type="STRING" id="1806994.A0A507C112"/>
<feature type="region of interest" description="Disordered" evidence="5">
    <location>
        <begin position="1"/>
        <end position="55"/>
    </location>
</feature>
<dbReference type="PROSITE" id="PS50850">
    <property type="entry name" value="MFS"/>
    <property type="match status" value="1"/>
</dbReference>
<dbReference type="OrthoDB" id="3936150at2759"/>
<dbReference type="GO" id="GO:0005886">
    <property type="term" value="C:plasma membrane"/>
    <property type="evidence" value="ECO:0007669"/>
    <property type="project" value="TreeGrafter"/>
</dbReference>
<feature type="transmembrane region" description="Helical" evidence="6">
    <location>
        <begin position="320"/>
        <end position="341"/>
    </location>
</feature>
<feature type="transmembrane region" description="Helical" evidence="6">
    <location>
        <begin position="495"/>
        <end position="521"/>
    </location>
</feature>
<feature type="transmembrane region" description="Helical" evidence="6">
    <location>
        <begin position="449"/>
        <end position="474"/>
    </location>
</feature>
<dbReference type="InterPro" id="IPR036259">
    <property type="entry name" value="MFS_trans_sf"/>
</dbReference>
<gene>
    <name evidence="8" type="ORF">SmJEL517_g05024</name>
</gene>
<evidence type="ECO:0000256" key="2">
    <source>
        <dbReference type="ARBA" id="ARBA00022692"/>
    </source>
</evidence>
<feature type="transmembrane region" description="Helical" evidence="6">
    <location>
        <begin position="190"/>
        <end position="214"/>
    </location>
</feature>
<evidence type="ECO:0000256" key="3">
    <source>
        <dbReference type="ARBA" id="ARBA00022989"/>
    </source>
</evidence>
<feature type="transmembrane region" description="Helical" evidence="6">
    <location>
        <begin position="347"/>
        <end position="366"/>
    </location>
</feature>
<keyword evidence="2 6" id="KW-0812">Transmembrane</keyword>
<dbReference type="GO" id="GO:0140115">
    <property type="term" value="P:export across plasma membrane"/>
    <property type="evidence" value="ECO:0007669"/>
    <property type="project" value="UniProtKB-ARBA"/>
</dbReference>
<dbReference type="SUPFAM" id="SSF103473">
    <property type="entry name" value="MFS general substrate transporter"/>
    <property type="match status" value="1"/>
</dbReference>
<feature type="transmembrane region" description="Helical" evidence="6">
    <location>
        <begin position="583"/>
        <end position="607"/>
    </location>
</feature>
<comment type="subcellular location">
    <subcellularLocation>
        <location evidence="1">Membrane</location>
        <topology evidence="1">Multi-pass membrane protein</topology>
    </subcellularLocation>
</comment>
<dbReference type="EMBL" id="QEAO01000040">
    <property type="protein sequence ID" value="TPX31744.1"/>
    <property type="molecule type" value="Genomic_DNA"/>
</dbReference>
<evidence type="ECO:0000256" key="4">
    <source>
        <dbReference type="ARBA" id="ARBA00023136"/>
    </source>
</evidence>
<feature type="domain" description="Major facilitator superfamily (MFS) profile" evidence="7">
    <location>
        <begin position="192"/>
        <end position="609"/>
    </location>
</feature>
<protein>
    <recommendedName>
        <fullName evidence="7">Major facilitator superfamily (MFS) profile domain-containing protein</fullName>
    </recommendedName>
</protein>
<proteinExistence type="predicted"/>
<comment type="caution">
    <text evidence="8">The sequence shown here is derived from an EMBL/GenBank/DDBJ whole genome shotgun (WGS) entry which is preliminary data.</text>
</comment>
<dbReference type="AlphaFoldDB" id="A0A507C112"/>
<evidence type="ECO:0000313" key="8">
    <source>
        <dbReference type="EMBL" id="TPX31744.1"/>
    </source>
</evidence>
<feature type="transmembrane region" description="Helical" evidence="6">
    <location>
        <begin position="560"/>
        <end position="577"/>
    </location>
</feature>
<feature type="region of interest" description="Disordered" evidence="5">
    <location>
        <begin position="99"/>
        <end position="133"/>
    </location>
</feature>
<dbReference type="RefSeq" id="XP_031023103.1">
    <property type="nucleotide sequence ID" value="XM_031170952.1"/>
</dbReference>
<dbReference type="PROSITE" id="PS00216">
    <property type="entry name" value="SUGAR_TRANSPORT_1"/>
    <property type="match status" value="1"/>
</dbReference>
<dbReference type="InterPro" id="IPR011701">
    <property type="entry name" value="MFS"/>
</dbReference>
<feature type="transmembrane region" description="Helical" evidence="6">
    <location>
        <begin position="289"/>
        <end position="308"/>
    </location>
</feature>
<evidence type="ECO:0000313" key="9">
    <source>
        <dbReference type="Proteomes" id="UP000319731"/>
    </source>
</evidence>
<dbReference type="CDD" id="cd17323">
    <property type="entry name" value="MFS_Tpo1_MDR_like"/>
    <property type="match status" value="1"/>
</dbReference>
<dbReference type="InterPro" id="IPR020846">
    <property type="entry name" value="MFS_dom"/>
</dbReference>
<dbReference type="Gene3D" id="1.20.1250.20">
    <property type="entry name" value="MFS general substrate transporter like domains"/>
    <property type="match status" value="1"/>
</dbReference>
<evidence type="ECO:0000256" key="1">
    <source>
        <dbReference type="ARBA" id="ARBA00004141"/>
    </source>
</evidence>
<evidence type="ECO:0000259" key="7">
    <source>
        <dbReference type="PROSITE" id="PS50850"/>
    </source>
</evidence>
<evidence type="ECO:0000256" key="5">
    <source>
        <dbReference type="SAM" id="MobiDB-lite"/>
    </source>
</evidence>
<keyword evidence="3 6" id="KW-1133">Transmembrane helix</keyword>
<dbReference type="PANTHER" id="PTHR23502:SF64">
    <property type="entry name" value="TRANSPORTER, PUTATIVE (AFU_ORTHOLOGUE AFUA_3G11760)-RELATED"/>
    <property type="match status" value="1"/>
</dbReference>
<dbReference type="GO" id="GO:0042908">
    <property type="term" value="P:xenobiotic transport"/>
    <property type="evidence" value="ECO:0007669"/>
    <property type="project" value="UniProtKB-ARBA"/>
</dbReference>
<feature type="transmembrane region" description="Helical" evidence="6">
    <location>
        <begin position="258"/>
        <end position="283"/>
    </location>
</feature>
<evidence type="ECO:0000256" key="6">
    <source>
        <dbReference type="SAM" id="Phobius"/>
    </source>
</evidence>
<reference evidence="8 9" key="1">
    <citation type="journal article" date="2019" name="Sci. Rep.">
        <title>Comparative genomics of chytrid fungi reveal insights into the obligate biotrophic and pathogenic lifestyle of Synchytrium endobioticum.</title>
        <authorList>
            <person name="van de Vossenberg B.T.L.H."/>
            <person name="Warris S."/>
            <person name="Nguyen H.D.T."/>
            <person name="van Gent-Pelzer M.P.E."/>
            <person name="Joly D.L."/>
            <person name="van de Geest H.C."/>
            <person name="Bonants P.J.M."/>
            <person name="Smith D.S."/>
            <person name="Levesque C.A."/>
            <person name="van der Lee T.A.J."/>
        </authorList>
    </citation>
    <scope>NUCLEOTIDE SEQUENCE [LARGE SCALE GENOMIC DNA]</scope>
    <source>
        <strain evidence="8 9">JEL517</strain>
    </source>
</reference>
<dbReference type="GO" id="GO:0022857">
    <property type="term" value="F:transmembrane transporter activity"/>
    <property type="evidence" value="ECO:0007669"/>
    <property type="project" value="InterPro"/>
</dbReference>
<sequence length="629" mass="67848">MGERRGSKISLTPAASPITGTGDSSLGNIAALLAGDSPPASNPIRERRGSKMSASHVPVSLLTAGAVDFEGYNYLREYETMDPTQTNDDALVIPRMRRKSNASELQSAGRKSTSSTYRDFVEPEAGSTEQVGKDASYSILSPELAAVSVASAMRKSFESKGDAKGGSPPIPESEFAEWKFHKRFNSMQKLWIVGVVSFTALLLPMSTTFYYPAVVNLQNDLQTTDVVINASITVYVLLVAVGPLFLAPISDVYGRRIVYLVSTLLFFVTSIMLGFISSVWQLFLLRALQALGCSPVLAIGAGIVGDVFPVHQRGRAMGAFLGLQIVGPIIGPMLGGVITGLLNWRSLFWVLAGLGFVAFVLVFFFLPETFVPVGYDHLKYPPITMAYLLKNPFKRRVLSPVGTLAVMYYPSVWMVTAFACASFAALYFLNTSIARDYQSLYGFSALESGLVYMAMGLGLMFGSAVGGWAADFFYERARKASKTGQVAPESRLPSSLIGASIVPIGLLLHGWLLTAGAPWWGPCIGQFIYGFGQLIAVTTTATYLVELFQKNASGVIATNNFIRGLFGAVAALVITPLESAVGAGWSFTIAAAGTVFGGLCVLLVFMYGEIDRQRYERWNPSVVNQVKNT</sequence>
<feature type="transmembrane region" description="Helical" evidence="6">
    <location>
        <begin position="527"/>
        <end position="548"/>
    </location>
</feature>
<dbReference type="Proteomes" id="UP000319731">
    <property type="component" value="Unassembled WGS sequence"/>
</dbReference>
<accession>A0A507C112</accession>
<keyword evidence="4 6" id="KW-0472">Membrane</keyword>
<feature type="transmembrane region" description="Helical" evidence="6">
    <location>
        <begin position="404"/>
        <end position="429"/>
    </location>
</feature>
<keyword evidence="9" id="KW-1185">Reference proteome</keyword>
<name>A0A507C112_9FUNG</name>
<dbReference type="PANTHER" id="PTHR23502">
    <property type="entry name" value="MAJOR FACILITATOR SUPERFAMILY"/>
    <property type="match status" value="1"/>
</dbReference>
<feature type="compositionally biased region" description="Polar residues" evidence="5">
    <location>
        <begin position="18"/>
        <end position="27"/>
    </location>
</feature>
<organism evidence="8 9">
    <name type="scientific">Synchytrium microbalum</name>
    <dbReference type="NCBI Taxonomy" id="1806994"/>
    <lineage>
        <taxon>Eukaryota</taxon>
        <taxon>Fungi</taxon>
        <taxon>Fungi incertae sedis</taxon>
        <taxon>Chytridiomycota</taxon>
        <taxon>Chytridiomycota incertae sedis</taxon>
        <taxon>Chytridiomycetes</taxon>
        <taxon>Synchytriales</taxon>
        <taxon>Synchytriaceae</taxon>
        <taxon>Synchytrium</taxon>
    </lineage>
</organism>
<dbReference type="InterPro" id="IPR005829">
    <property type="entry name" value="Sugar_transporter_CS"/>
</dbReference>
<dbReference type="Pfam" id="PF07690">
    <property type="entry name" value="MFS_1"/>
    <property type="match status" value="1"/>
</dbReference>
<feature type="compositionally biased region" description="Polar residues" evidence="5">
    <location>
        <begin position="102"/>
        <end position="117"/>
    </location>
</feature>